<dbReference type="Proteomes" id="UP000077266">
    <property type="component" value="Unassembled WGS sequence"/>
</dbReference>
<dbReference type="OrthoDB" id="4664297at2759"/>
<evidence type="ECO:0008006" key="3">
    <source>
        <dbReference type="Google" id="ProtNLM"/>
    </source>
</evidence>
<accession>A0A165P0G0</accession>
<dbReference type="AlphaFoldDB" id="A0A165P0G0"/>
<dbReference type="EMBL" id="KV425893">
    <property type="protein sequence ID" value="KZW01469.1"/>
    <property type="molecule type" value="Genomic_DNA"/>
</dbReference>
<reference evidence="1 2" key="1">
    <citation type="journal article" date="2016" name="Mol. Biol. Evol.">
        <title>Comparative Genomics of Early-Diverging Mushroom-Forming Fungi Provides Insights into the Origins of Lignocellulose Decay Capabilities.</title>
        <authorList>
            <person name="Nagy L.G."/>
            <person name="Riley R."/>
            <person name="Tritt A."/>
            <person name="Adam C."/>
            <person name="Daum C."/>
            <person name="Floudas D."/>
            <person name="Sun H."/>
            <person name="Yadav J.S."/>
            <person name="Pangilinan J."/>
            <person name="Larsson K.H."/>
            <person name="Matsuura K."/>
            <person name="Barry K."/>
            <person name="Labutti K."/>
            <person name="Kuo R."/>
            <person name="Ohm R.A."/>
            <person name="Bhattacharya S.S."/>
            <person name="Shirouzu T."/>
            <person name="Yoshinaga Y."/>
            <person name="Martin F.M."/>
            <person name="Grigoriev I.V."/>
            <person name="Hibbett D.S."/>
        </authorList>
    </citation>
    <scope>NUCLEOTIDE SEQUENCE [LARGE SCALE GENOMIC DNA]</scope>
    <source>
        <strain evidence="1 2">HHB12029</strain>
    </source>
</reference>
<organism evidence="1 2">
    <name type="scientific">Exidia glandulosa HHB12029</name>
    <dbReference type="NCBI Taxonomy" id="1314781"/>
    <lineage>
        <taxon>Eukaryota</taxon>
        <taxon>Fungi</taxon>
        <taxon>Dikarya</taxon>
        <taxon>Basidiomycota</taxon>
        <taxon>Agaricomycotina</taxon>
        <taxon>Agaricomycetes</taxon>
        <taxon>Auriculariales</taxon>
        <taxon>Exidiaceae</taxon>
        <taxon>Exidia</taxon>
    </lineage>
</organism>
<keyword evidence="2" id="KW-1185">Reference proteome</keyword>
<gene>
    <name evidence="1" type="ORF">EXIGLDRAFT_760681</name>
</gene>
<name>A0A165P0G0_EXIGL</name>
<proteinExistence type="predicted"/>
<dbReference type="SUPFAM" id="SSF51197">
    <property type="entry name" value="Clavaminate synthase-like"/>
    <property type="match status" value="1"/>
</dbReference>
<dbReference type="InParanoid" id="A0A165P0G0"/>
<sequence length="330" mass="36812">MDSNDKTTWKERTHMPAHRYELVSSFAPKAWEAMCDLLGGEERIEPQCSAWGDSFIVNLGTEKHAKMYEDMTAKKPVTTGDDMMHPADFDNWHVDGDFFVHFLDSPEQALLAIPIFSPIELLSGGTYIGVVPTGGGFASVNASFLNWGAPLRKDEIPHLQNLNPRDDPTYMSPAPYPPAPHPERFAYDEVITHAPGMRFTELTGAVGDVILMHPLMLHSASHNWRRALRVITNLAVSLKEPFVLDRAPGEQGKYTLVEQKTLMALGAWDSGAKGLTGWKITGERRRIVPERVAAYTKREEEERKRMADWAEKTQKIQGVASVPASVSIMG</sequence>
<evidence type="ECO:0000313" key="2">
    <source>
        <dbReference type="Proteomes" id="UP000077266"/>
    </source>
</evidence>
<protein>
    <recommendedName>
        <fullName evidence="3">Phytanoyl-CoA dioxygenase</fullName>
    </recommendedName>
</protein>
<evidence type="ECO:0000313" key="1">
    <source>
        <dbReference type="EMBL" id="KZW01469.1"/>
    </source>
</evidence>